<gene>
    <name evidence="1" type="ORF">OCTVUL_1B016483</name>
</gene>
<dbReference type="Proteomes" id="UP001162480">
    <property type="component" value="Chromosome 19"/>
</dbReference>
<name>A0AA36BMG4_OCTVU</name>
<reference evidence="1" key="1">
    <citation type="submission" date="2023-08" db="EMBL/GenBank/DDBJ databases">
        <authorList>
            <person name="Alioto T."/>
            <person name="Alioto T."/>
            <person name="Gomez Garrido J."/>
        </authorList>
    </citation>
    <scope>NUCLEOTIDE SEQUENCE</scope>
</reference>
<keyword evidence="2" id="KW-1185">Reference proteome</keyword>
<dbReference type="EMBL" id="OX597832">
    <property type="protein sequence ID" value="CAI9736452.1"/>
    <property type="molecule type" value="Genomic_DNA"/>
</dbReference>
<protein>
    <submittedName>
        <fullName evidence="1">Uncharacterized protein</fullName>
    </submittedName>
</protein>
<organism evidence="1 2">
    <name type="scientific">Octopus vulgaris</name>
    <name type="common">Common octopus</name>
    <dbReference type="NCBI Taxonomy" id="6645"/>
    <lineage>
        <taxon>Eukaryota</taxon>
        <taxon>Metazoa</taxon>
        <taxon>Spiralia</taxon>
        <taxon>Lophotrochozoa</taxon>
        <taxon>Mollusca</taxon>
        <taxon>Cephalopoda</taxon>
        <taxon>Coleoidea</taxon>
        <taxon>Octopodiformes</taxon>
        <taxon>Octopoda</taxon>
        <taxon>Incirrata</taxon>
        <taxon>Octopodidae</taxon>
        <taxon>Octopus</taxon>
    </lineage>
</organism>
<sequence length="115" mass="13433">MRLIDKHLNLNNKYPEIYRNKIRVGQSLTSNPATIIASFNNKKLNAFYETRLEELIHMELMEEFYSRLGICKISLKVKHGILEERPKAEINDALKSLLREQDLGYEELLVTVNQA</sequence>
<dbReference type="AlphaFoldDB" id="A0AA36BMG4"/>
<evidence type="ECO:0000313" key="1">
    <source>
        <dbReference type="EMBL" id="CAI9736452.1"/>
    </source>
</evidence>
<accession>A0AA36BMG4</accession>
<evidence type="ECO:0000313" key="2">
    <source>
        <dbReference type="Proteomes" id="UP001162480"/>
    </source>
</evidence>
<proteinExistence type="predicted"/>